<dbReference type="RefSeq" id="WP_092072703.1">
    <property type="nucleotide sequence ID" value="NZ_CABHMX010000023.1"/>
</dbReference>
<feature type="domain" description="Peptidase S26" evidence="7">
    <location>
        <begin position="54"/>
        <end position="111"/>
    </location>
</feature>
<feature type="transmembrane region" description="Helical" evidence="6">
    <location>
        <begin position="168"/>
        <end position="187"/>
    </location>
</feature>
<keyword evidence="4 6" id="KW-0472">Membrane</keyword>
<dbReference type="InterPro" id="IPR019533">
    <property type="entry name" value="Peptidase_S26"/>
</dbReference>
<dbReference type="GO" id="GO:0009003">
    <property type="term" value="F:signal peptidase activity"/>
    <property type="evidence" value="ECO:0007669"/>
    <property type="project" value="UniProtKB-EC"/>
</dbReference>
<dbReference type="GO" id="GO:0006465">
    <property type="term" value="P:signal peptide processing"/>
    <property type="evidence" value="ECO:0007669"/>
    <property type="project" value="UniProtKB-UniRule"/>
</dbReference>
<proteinExistence type="predicted"/>
<dbReference type="Pfam" id="PF10502">
    <property type="entry name" value="Peptidase_S26"/>
    <property type="match status" value="1"/>
</dbReference>
<dbReference type="GO" id="GO:0016020">
    <property type="term" value="C:membrane"/>
    <property type="evidence" value="ECO:0007669"/>
    <property type="project" value="UniProtKB-SubCell"/>
</dbReference>
<name>A0A564VS75_9FIRM</name>
<evidence type="ECO:0000256" key="4">
    <source>
        <dbReference type="ARBA" id="ARBA00023136"/>
    </source>
</evidence>
<keyword evidence="2 6" id="KW-0812">Transmembrane</keyword>
<evidence type="ECO:0000256" key="6">
    <source>
        <dbReference type="SAM" id="Phobius"/>
    </source>
</evidence>
<dbReference type="Gene3D" id="2.10.109.10">
    <property type="entry name" value="Umud Fragment, subunit A"/>
    <property type="match status" value="1"/>
</dbReference>
<dbReference type="CDD" id="cd06530">
    <property type="entry name" value="S26_SPase_I"/>
    <property type="match status" value="1"/>
</dbReference>
<keyword evidence="8" id="KW-0378">Hydrolase</keyword>
<sequence length="198" mass="21930">MAQFMWGRSPPEFSWYPNTVSFPAEGSDHQISYVEQNTGMKIFFRCIGNTVLGLMLVMALVLLIPGLFGIRPYVVYSGSMEPEIPTGAVVFTKEGEFSPKKGDIITFHNGDTVVTHRVVKKEKDIFITKGDANKTEDPVPAEASQIIGRVVFHLPYLGYVIHFLKARIPFAAVCIAACLSVLFDLAYTPKKKKIQGGI</sequence>
<dbReference type="InterPro" id="IPR001733">
    <property type="entry name" value="Peptidase_S26B"/>
</dbReference>
<dbReference type="SUPFAM" id="SSF51306">
    <property type="entry name" value="LexA/Signal peptidase"/>
    <property type="match status" value="1"/>
</dbReference>
<keyword evidence="9" id="KW-1185">Reference proteome</keyword>
<dbReference type="PRINTS" id="PR00728">
    <property type="entry name" value="SIGNALPTASE"/>
</dbReference>
<organism evidence="8 9">
    <name type="scientific">Blautia luti</name>
    <dbReference type="NCBI Taxonomy" id="89014"/>
    <lineage>
        <taxon>Bacteria</taxon>
        <taxon>Bacillati</taxon>
        <taxon>Bacillota</taxon>
        <taxon>Clostridia</taxon>
        <taxon>Lachnospirales</taxon>
        <taxon>Lachnospiraceae</taxon>
        <taxon>Blautia</taxon>
    </lineage>
</organism>
<dbReference type="AlphaFoldDB" id="A0A564VS75"/>
<dbReference type="Proteomes" id="UP000408482">
    <property type="component" value="Unassembled WGS sequence"/>
</dbReference>
<gene>
    <name evidence="8" type="primary">sipW</name>
    <name evidence="8" type="ORF">RSSSTS7063_02733</name>
</gene>
<dbReference type="EC" id="3.4.21.89" evidence="5"/>
<dbReference type="PANTHER" id="PTHR10806">
    <property type="entry name" value="SIGNAL PEPTIDASE COMPLEX CATALYTIC SUBUNIT SEC11"/>
    <property type="match status" value="1"/>
</dbReference>
<feature type="transmembrane region" description="Helical" evidence="6">
    <location>
        <begin position="50"/>
        <end position="70"/>
    </location>
</feature>
<keyword evidence="3 6" id="KW-1133">Transmembrane helix</keyword>
<dbReference type="PANTHER" id="PTHR10806:SF6">
    <property type="entry name" value="SIGNAL PEPTIDASE COMPLEX CATALYTIC SUBUNIT SEC11"/>
    <property type="match status" value="1"/>
</dbReference>
<dbReference type="GO" id="GO:0004252">
    <property type="term" value="F:serine-type endopeptidase activity"/>
    <property type="evidence" value="ECO:0007669"/>
    <property type="project" value="UniProtKB-UniRule"/>
</dbReference>
<dbReference type="InterPro" id="IPR036286">
    <property type="entry name" value="LexA/Signal_pep-like_sf"/>
</dbReference>
<evidence type="ECO:0000256" key="2">
    <source>
        <dbReference type="ARBA" id="ARBA00022692"/>
    </source>
</evidence>
<evidence type="ECO:0000256" key="3">
    <source>
        <dbReference type="ARBA" id="ARBA00022989"/>
    </source>
</evidence>
<evidence type="ECO:0000313" key="8">
    <source>
        <dbReference type="EMBL" id="VUX34632.1"/>
    </source>
</evidence>
<comment type="subcellular location">
    <subcellularLocation>
        <location evidence="1">Membrane</location>
    </subcellularLocation>
</comment>
<accession>A0A564VS75</accession>
<evidence type="ECO:0000256" key="1">
    <source>
        <dbReference type="ARBA" id="ARBA00004370"/>
    </source>
</evidence>
<evidence type="ECO:0000313" key="9">
    <source>
        <dbReference type="Proteomes" id="UP000408482"/>
    </source>
</evidence>
<dbReference type="NCBIfam" id="TIGR02228">
    <property type="entry name" value="sigpep_I_arch"/>
    <property type="match status" value="1"/>
</dbReference>
<evidence type="ECO:0000259" key="7">
    <source>
        <dbReference type="Pfam" id="PF10502"/>
    </source>
</evidence>
<protein>
    <recommendedName>
        <fullName evidence="5">Signal peptidase I</fullName>
        <ecNumber evidence="5">3.4.21.89</ecNumber>
    </recommendedName>
</protein>
<reference evidence="8 9" key="1">
    <citation type="submission" date="2019-07" db="EMBL/GenBank/DDBJ databases">
        <authorList>
            <person name="Hibberd C M."/>
            <person name="Gehrig L. J."/>
            <person name="Chang H.-W."/>
            <person name="Venkatesh S."/>
        </authorList>
    </citation>
    <scope>NUCLEOTIDE SEQUENCE [LARGE SCALE GENOMIC DNA]</scope>
    <source>
        <strain evidence="8">Blautia_luti_SSTS_Bg7063</strain>
    </source>
</reference>
<evidence type="ECO:0000256" key="5">
    <source>
        <dbReference type="NCBIfam" id="TIGR02228"/>
    </source>
</evidence>
<dbReference type="EMBL" id="CABHNW010000045">
    <property type="protein sequence ID" value="VUX34632.1"/>
    <property type="molecule type" value="Genomic_DNA"/>
</dbReference>